<keyword evidence="1" id="KW-0067">ATP-binding</keyword>
<dbReference type="EMBL" id="PFEU01000006">
    <property type="protein sequence ID" value="PJE77087.1"/>
    <property type="molecule type" value="Genomic_DNA"/>
</dbReference>
<comment type="caution">
    <text evidence="2">The sequence shown here is derived from an EMBL/GenBank/DDBJ whole genome shotgun (WGS) entry which is preliminary data.</text>
</comment>
<protein>
    <recommendedName>
        <fullName evidence="1">Aspartyl/glutamyl-tRNA(Asn/Gln) amidotransferase subunit C</fullName>
        <shortName evidence="1">Asp/Glu-ADT subunit C</shortName>
        <ecNumber evidence="1">6.3.5.-</ecNumber>
    </recommendedName>
</protein>
<dbReference type="GO" id="GO:0050566">
    <property type="term" value="F:asparaginyl-tRNA synthase (glutamine-hydrolyzing) activity"/>
    <property type="evidence" value="ECO:0007669"/>
    <property type="project" value="RHEA"/>
</dbReference>
<comment type="similarity">
    <text evidence="1">Belongs to the GatC family.</text>
</comment>
<name>A0A2M8LI18_9BACT</name>
<accession>A0A2M8LI18</accession>
<dbReference type="EC" id="6.3.5.-" evidence="1"/>
<dbReference type="Pfam" id="PF02686">
    <property type="entry name" value="GatC"/>
    <property type="match status" value="1"/>
</dbReference>
<dbReference type="InterPro" id="IPR036113">
    <property type="entry name" value="Asp/Glu-ADT_sf_sub_c"/>
</dbReference>
<comment type="catalytic activity">
    <reaction evidence="1">
        <text>L-aspartyl-tRNA(Asn) + L-glutamine + ATP + H2O = L-asparaginyl-tRNA(Asn) + L-glutamate + ADP + phosphate + 2 H(+)</text>
        <dbReference type="Rhea" id="RHEA:14513"/>
        <dbReference type="Rhea" id="RHEA-COMP:9674"/>
        <dbReference type="Rhea" id="RHEA-COMP:9677"/>
        <dbReference type="ChEBI" id="CHEBI:15377"/>
        <dbReference type="ChEBI" id="CHEBI:15378"/>
        <dbReference type="ChEBI" id="CHEBI:29985"/>
        <dbReference type="ChEBI" id="CHEBI:30616"/>
        <dbReference type="ChEBI" id="CHEBI:43474"/>
        <dbReference type="ChEBI" id="CHEBI:58359"/>
        <dbReference type="ChEBI" id="CHEBI:78515"/>
        <dbReference type="ChEBI" id="CHEBI:78516"/>
        <dbReference type="ChEBI" id="CHEBI:456216"/>
    </reaction>
</comment>
<evidence type="ECO:0000313" key="2">
    <source>
        <dbReference type="EMBL" id="PJE77087.1"/>
    </source>
</evidence>
<keyword evidence="1" id="KW-0648">Protein biosynthesis</keyword>
<organism evidence="2 3">
    <name type="scientific">Candidatus Uhrbacteria bacterium CG10_big_fil_rev_8_21_14_0_10_48_16</name>
    <dbReference type="NCBI Taxonomy" id="1975038"/>
    <lineage>
        <taxon>Bacteria</taxon>
        <taxon>Candidatus Uhriibacteriota</taxon>
    </lineage>
</organism>
<dbReference type="NCBIfam" id="TIGR00135">
    <property type="entry name" value="gatC"/>
    <property type="match status" value="1"/>
</dbReference>
<dbReference type="SUPFAM" id="SSF141000">
    <property type="entry name" value="Glu-tRNAGln amidotransferase C subunit"/>
    <property type="match status" value="1"/>
</dbReference>
<evidence type="ECO:0000313" key="3">
    <source>
        <dbReference type="Proteomes" id="UP000231436"/>
    </source>
</evidence>
<keyword evidence="1" id="KW-0547">Nucleotide-binding</keyword>
<comment type="catalytic activity">
    <reaction evidence="1">
        <text>L-glutamyl-tRNA(Gln) + L-glutamine + ATP + H2O = L-glutaminyl-tRNA(Gln) + L-glutamate + ADP + phosphate + H(+)</text>
        <dbReference type="Rhea" id="RHEA:17521"/>
        <dbReference type="Rhea" id="RHEA-COMP:9681"/>
        <dbReference type="Rhea" id="RHEA-COMP:9684"/>
        <dbReference type="ChEBI" id="CHEBI:15377"/>
        <dbReference type="ChEBI" id="CHEBI:15378"/>
        <dbReference type="ChEBI" id="CHEBI:29985"/>
        <dbReference type="ChEBI" id="CHEBI:30616"/>
        <dbReference type="ChEBI" id="CHEBI:43474"/>
        <dbReference type="ChEBI" id="CHEBI:58359"/>
        <dbReference type="ChEBI" id="CHEBI:78520"/>
        <dbReference type="ChEBI" id="CHEBI:78521"/>
        <dbReference type="ChEBI" id="CHEBI:456216"/>
    </reaction>
</comment>
<evidence type="ECO:0000256" key="1">
    <source>
        <dbReference type="HAMAP-Rule" id="MF_00122"/>
    </source>
</evidence>
<dbReference type="GO" id="GO:0005524">
    <property type="term" value="F:ATP binding"/>
    <property type="evidence" value="ECO:0007669"/>
    <property type="project" value="UniProtKB-KW"/>
</dbReference>
<keyword evidence="2" id="KW-0808">Transferase</keyword>
<comment type="subunit">
    <text evidence="1">Heterotrimer of A, B and C subunits.</text>
</comment>
<keyword evidence="1 2" id="KW-0436">Ligase</keyword>
<dbReference type="Proteomes" id="UP000231436">
    <property type="component" value="Unassembled WGS sequence"/>
</dbReference>
<dbReference type="InterPro" id="IPR003837">
    <property type="entry name" value="GatC"/>
</dbReference>
<dbReference type="GO" id="GO:0006412">
    <property type="term" value="P:translation"/>
    <property type="evidence" value="ECO:0007669"/>
    <property type="project" value="UniProtKB-UniRule"/>
</dbReference>
<comment type="function">
    <text evidence="1">Allows the formation of correctly charged Asn-tRNA(Asn) or Gln-tRNA(Gln) through the transamidation of misacylated Asp-tRNA(Asn) or Glu-tRNA(Gln) in organisms which lack either or both of asparaginyl-tRNA or glutaminyl-tRNA synthetases. The reaction takes place in the presence of glutamine and ATP through an activated phospho-Asp-tRNA(Asn) or phospho-Glu-tRNA(Gln).</text>
</comment>
<dbReference type="HAMAP" id="MF_00122">
    <property type="entry name" value="GatC"/>
    <property type="match status" value="1"/>
</dbReference>
<dbReference type="GO" id="GO:0006450">
    <property type="term" value="P:regulation of translational fidelity"/>
    <property type="evidence" value="ECO:0007669"/>
    <property type="project" value="InterPro"/>
</dbReference>
<sequence>MKFSKEDVLQIAKLSRLHIEEDELEQYQEDLGSILGYVEKLQELNTDDVLEFQHAAGGANVFREDVIDVCDEDTRRRAIENFSEKEGDLLKVQAVFTNRTE</sequence>
<proteinExistence type="inferred from homology"/>
<dbReference type="GO" id="GO:0050567">
    <property type="term" value="F:glutaminyl-tRNA synthase (glutamine-hydrolyzing) activity"/>
    <property type="evidence" value="ECO:0007669"/>
    <property type="project" value="UniProtKB-UniRule"/>
</dbReference>
<dbReference type="Gene3D" id="1.10.20.60">
    <property type="entry name" value="Glu-tRNAGln amidotransferase C subunit, N-terminal domain"/>
    <property type="match status" value="1"/>
</dbReference>
<dbReference type="GO" id="GO:0016740">
    <property type="term" value="F:transferase activity"/>
    <property type="evidence" value="ECO:0007669"/>
    <property type="project" value="UniProtKB-KW"/>
</dbReference>
<dbReference type="AlphaFoldDB" id="A0A2M8LI18"/>
<gene>
    <name evidence="1 2" type="primary">gatC</name>
    <name evidence="2" type="ORF">COV05_00550</name>
</gene>
<reference evidence="3" key="1">
    <citation type="submission" date="2017-09" db="EMBL/GenBank/DDBJ databases">
        <title>Depth-based differentiation of microbial function through sediment-hosted aquifers and enrichment of novel symbionts in the deep terrestrial subsurface.</title>
        <authorList>
            <person name="Probst A.J."/>
            <person name="Ladd B."/>
            <person name="Jarett J.K."/>
            <person name="Geller-Mcgrath D.E."/>
            <person name="Sieber C.M.K."/>
            <person name="Emerson J.B."/>
            <person name="Anantharaman K."/>
            <person name="Thomas B.C."/>
            <person name="Malmstrom R."/>
            <person name="Stieglmeier M."/>
            <person name="Klingl A."/>
            <person name="Woyke T."/>
            <person name="Ryan C.M."/>
            <person name="Banfield J.F."/>
        </authorList>
    </citation>
    <scope>NUCLEOTIDE SEQUENCE [LARGE SCALE GENOMIC DNA]</scope>
</reference>